<dbReference type="Proteomes" id="UP001469553">
    <property type="component" value="Unassembled WGS sequence"/>
</dbReference>
<feature type="region of interest" description="Disordered" evidence="1">
    <location>
        <begin position="47"/>
        <end position="95"/>
    </location>
</feature>
<evidence type="ECO:0000313" key="3">
    <source>
        <dbReference type="Proteomes" id="UP001469553"/>
    </source>
</evidence>
<keyword evidence="2" id="KW-0371">Homeobox</keyword>
<name>A0ABV0Z7C9_9TELE</name>
<accession>A0ABV0Z7C9</accession>
<keyword evidence="3" id="KW-1185">Reference proteome</keyword>
<gene>
    <name evidence="2" type="primary">MEIS2_2</name>
    <name evidence="2" type="ORF">AMECASPLE_002101</name>
</gene>
<dbReference type="GO" id="GO:0003677">
    <property type="term" value="F:DNA binding"/>
    <property type="evidence" value="ECO:0007669"/>
    <property type="project" value="UniProtKB-KW"/>
</dbReference>
<protein>
    <submittedName>
        <fullName evidence="2">Homeobox protein Meis2</fullName>
    </submittedName>
</protein>
<sequence>MIDQSNRAGFLLDPSVSQGAAYSPEGQPMGSFVLDGQQHMGIRPAGPMKKGGSLPVMPGEYVPQSSPMGMSMGPPIYSNPHQMPSHPSQLRHGPSPHHAYLPDHPNTPHTMLMHGGPSLHPGMTMSAQKPPLLTHIVPSTGGHGLDIHAQ</sequence>
<proteinExistence type="predicted"/>
<comment type="caution">
    <text evidence="2">The sequence shown here is derived from an EMBL/GenBank/DDBJ whole genome shotgun (WGS) entry which is preliminary data.</text>
</comment>
<evidence type="ECO:0000256" key="1">
    <source>
        <dbReference type="SAM" id="MobiDB-lite"/>
    </source>
</evidence>
<feature type="compositionally biased region" description="Polar residues" evidence="1">
    <location>
        <begin position="79"/>
        <end position="88"/>
    </location>
</feature>
<reference evidence="2 3" key="1">
    <citation type="submission" date="2021-06" db="EMBL/GenBank/DDBJ databases">
        <authorList>
            <person name="Palmer J.M."/>
        </authorList>
    </citation>
    <scope>NUCLEOTIDE SEQUENCE [LARGE SCALE GENOMIC DNA]</scope>
    <source>
        <strain evidence="2 3">AS_MEX2019</strain>
        <tissue evidence="2">Muscle</tissue>
    </source>
</reference>
<keyword evidence="2" id="KW-0238">DNA-binding</keyword>
<evidence type="ECO:0000313" key="2">
    <source>
        <dbReference type="EMBL" id="MEQ2302020.1"/>
    </source>
</evidence>
<dbReference type="EMBL" id="JAHRIP010056503">
    <property type="protein sequence ID" value="MEQ2302020.1"/>
    <property type="molecule type" value="Genomic_DNA"/>
</dbReference>
<organism evidence="2 3">
    <name type="scientific">Ameca splendens</name>
    <dbReference type="NCBI Taxonomy" id="208324"/>
    <lineage>
        <taxon>Eukaryota</taxon>
        <taxon>Metazoa</taxon>
        <taxon>Chordata</taxon>
        <taxon>Craniata</taxon>
        <taxon>Vertebrata</taxon>
        <taxon>Euteleostomi</taxon>
        <taxon>Actinopterygii</taxon>
        <taxon>Neopterygii</taxon>
        <taxon>Teleostei</taxon>
        <taxon>Neoteleostei</taxon>
        <taxon>Acanthomorphata</taxon>
        <taxon>Ovalentaria</taxon>
        <taxon>Atherinomorphae</taxon>
        <taxon>Cyprinodontiformes</taxon>
        <taxon>Goodeidae</taxon>
        <taxon>Ameca</taxon>
    </lineage>
</organism>